<dbReference type="PROSITE" id="PS50280">
    <property type="entry name" value="SET"/>
    <property type="match status" value="1"/>
</dbReference>
<accession>A0A7S3QKI7</accession>
<dbReference type="InterPro" id="IPR001214">
    <property type="entry name" value="SET_dom"/>
</dbReference>
<reference evidence="3" key="1">
    <citation type="submission" date="2021-01" db="EMBL/GenBank/DDBJ databases">
        <authorList>
            <person name="Corre E."/>
            <person name="Pelletier E."/>
            <person name="Niang G."/>
            <person name="Scheremetjew M."/>
            <person name="Finn R."/>
            <person name="Kale V."/>
            <person name="Holt S."/>
            <person name="Cochrane G."/>
            <person name="Meng A."/>
            <person name="Brown T."/>
            <person name="Cohen L."/>
        </authorList>
    </citation>
    <scope>NUCLEOTIDE SEQUENCE</scope>
    <source>
        <strain evidence="3">CCMP1320</strain>
    </source>
</reference>
<proteinExistence type="predicted"/>
<name>A0A7S3QKI7_DUNTE</name>
<dbReference type="SUPFAM" id="SSF82199">
    <property type="entry name" value="SET domain"/>
    <property type="match status" value="1"/>
</dbReference>
<dbReference type="PANTHER" id="PTHR47643:SF2">
    <property type="entry name" value="TPR DOMAIN PROTEIN (AFU_ORTHOLOGUE AFUA_5G12710)"/>
    <property type="match status" value="1"/>
</dbReference>
<feature type="region of interest" description="Disordered" evidence="1">
    <location>
        <begin position="1"/>
        <end position="25"/>
    </location>
</feature>
<evidence type="ECO:0000259" key="2">
    <source>
        <dbReference type="PROSITE" id="PS50280"/>
    </source>
</evidence>
<dbReference type="AlphaFoldDB" id="A0A7S3QKI7"/>
<evidence type="ECO:0000313" key="3">
    <source>
        <dbReference type="EMBL" id="CAE0485718.1"/>
    </source>
</evidence>
<evidence type="ECO:0000256" key="1">
    <source>
        <dbReference type="SAM" id="MobiDB-lite"/>
    </source>
</evidence>
<feature type="compositionally biased region" description="Gly residues" evidence="1">
    <location>
        <begin position="1"/>
        <end position="13"/>
    </location>
</feature>
<dbReference type="InterPro" id="IPR046341">
    <property type="entry name" value="SET_dom_sf"/>
</dbReference>
<sequence length="530" mass="56799">MLGTRTVGGGGCMGSTARGGKPASHASARCSRVLVNAKAKTSAQNHKKDGRAKPISESADDMYQLYTAPDFLMKPQVSPAIQLQQFTAGKGRGLVAKGGVIPGDLLLVSQPVGRVVCGPEGASLRPEQLIPHLQAEGALSDADKARLSLLFDGTPESGQRPISFKDFSTALNGGTGASAKDSAAPKGFGVKAKPAPPPVPVDEITGKRLEDIVRFNCWGIEYADFAAAPLRKQQSHSYIGVWPEFSLLNHSCIPNTQPVLIGDRLLLRAASNIPEGGELTTSYLGLAGGYPVAERRKQLSTTYGFTCNCARCKTESAAPENVIEALERMWNRILDENVVQKAQELIMSTSPEATSKLQQLQQELEKEVAAFEGLLEQHALDMRVRQWLRSSAYATYELLAVCRDEQESARGQVSSSGDQGEASSSGRVPVICSDEQPESLMPLISVISPASDTHLYLALEWLERAGKKYGSGHEKTKTASQACLAAHLMRYGRVPNELLSQLIMARSQVEYNLGRVNLPSPSAASLSAAA</sequence>
<feature type="compositionally biased region" description="Low complexity" evidence="1">
    <location>
        <begin position="184"/>
        <end position="193"/>
    </location>
</feature>
<gene>
    <name evidence="3" type="ORF">DTER00134_LOCUS757</name>
</gene>
<feature type="region of interest" description="Disordered" evidence="1">
    <location>
        <begin position="175"/>
        <end position="202"/>
    </location>
</feature>
<organism evidence="3">
    <name type="scientific">Dunaliella tertiolecta</name>
    <name type="common">Green alga</name>
    <dbReference type="NCBI Taxonomy" id="3047"/>
    <lineage>
        <taxon>Eukaryota</taxon>
        <taxon>Viridiplantae</taxon>
        <taxon>Chlorophyta</taxon>
        <taxon>core chlorophytes</taxon>
        <taxon>Chlorophyceae</taxon>
        <taxon>CS clade</taxon>
        <taxon>Chlamydomonadales</taxon>
        <taxon>Dunaliellaceae</taxon>
        <taxon>Dunaliella</taxon>
    </lineage>
</organism>
<dbReference type="PANTHER" id="PTHR47643">
    <property type="entry name" value="TPR DOMAIN PROTEIN (AFU_ORTHOLOGUE AFUA_5G12710)"/>
    <property type="match status" value="1"/>
</dbReference>
<dbReference type="Pfam" id="PF00856">
    <property type="entry name" value="SET"/>
    <property type="match status" value="1"/>
</dbReference>
<dbReference type="EMBL" id="HBIP01001753">
    <property type="protein sequence ID" value="CAE0485718.1"/>
    <property type="molecule type" value="Transcribed_RNA"/>
</dbReference>
<protein>
    <recommendedName>
        <fullName evidence="2">SET domain-containing protein</fullName>
    </recommendedName>
</protein>
<dbReference type="InterPro" id="IPR053209">
    <property type="entry name" value="Gramillin-biosynth_MTr"/>
</dbReference>
<dbReference type="Gene3D" id="2.170.270.10">
    <property type="entry name" value="SET domain"/>
    <property type="match status" value="1"/>
</dbReference>
<feature type="domain" description="SET" evidence="2">
    <location>
        <begin position="79"/>
        <end position="284"/>
    </location>
</feature>